<dbReference type="Proteomes" id="UP001139521">
    <property type="component" value="Unassembled WGS sequence"/>
</dbReference>
<proteinExistence type="predicted"/>
<organism evidence="1 2">
    <name type="scientific">Zunongwangia pacifica</name>
    <dbReference type="NCBI Taxonomy" id="2911062"/>
    <lineage>
        <taxon>Bacteria</taxon>
        <taxon>Pseudomonadati</taxon>
        <taxon>Bacteroidota</taxon>
        <taxon>Flavobacteriia</taxon>
        <taxon>Flavobacteriales</taxon>
        <taxon>Flavobacteriaceae</taxon>
        <taxon>Zunongwangia</taxon>
    </lineage>
</organism>
<evidence type="ECO:0000313" key="2">
    <source>
        <dbReference type="Proteomes" id="UP001139521"/>
    </source>
</evidence>
<name>A0A9X2A261_9FLAO</name>
<comment type="caution">
    <text evidence="1">The sequence shown here is derived from an EMBL/GenBank/DDBJ whole genome shotgun (WGS) entry which is preliminary data.</text>
</comment>
<reference evidence="1" key="1">
    <citation type="submission" date="2022-01" db="EMBL/GenBank/DDBJ databases">
        <title>Genome sequencing of Zunongwangia sp. M21534 genome.</title>
        <authorList>
            <person name="Chen Y."/>
            <person name="Dong C."/>
            <person name="Shao Z."/>
        </authorList>
    </citation>
    <scope>NUCLEOTIDE SEQUENCE</scope>
    <source>
        <strain evidence="1">MCCC M21534</strain>
    </source>
</reference>
<dbReference type="RefSeq" id="WP_249601588.1">
    <property type="nucleotide sequence ID" value="NZ_JAKHSK010000013.1"/>
</dbReference>
<evidence type="ECO:0000313" key="1">
    <source>
        <dbReference type="EMBL" id="MCL6218734.1"/>
    </source>
</evidence>
<dbReference type="PROSITE" id="PS51257">
    <property type="entry name" value="PROKAR_LIPOPROTEIN"/>
    <property type="match status" value="1"/>
</dbReference>
<keyword evidence="2" id="KW-1185">Reference proteome</keyword>
<accession>A0A9X2A261</accession>
<dbReference type="AlphaFoldDB" id="A0A9X2A261"/>
<protein>
    <submittedName>
        <fullName evidence="1">Uncharacterized protein</fullName>
    </submittedName>
</protein>
<sequence length="146" mass="17396">MKRFFLVICSLLFLFSCTKDEEDFDWLVGEWKRVNAEKEFETFEIWQKDKKYYSGLGYTMLEGDTIFKEDLKLFKENDEWTLQVTGVNEAPTPFVLSELKPEYFIAENDTNEFPKKIIYKLENDTLKANVSTSEFDVDFEFVKIQD</sequence>
<gene>
    <name evidence="1" type="ORF">L1967_10530</name>
</gene>
<dbReference type="EMBL" id="JAKHSK010000013">
    <property type="protein sequence ID" value="MCL6218734.1"/>
    <property type="molecule type" value="Genomic_DNA"/>
</dbReference>